<organism evidence="9 10">
    <name type="scientific">Desulfobacter postgatei 2ac9</name>
    <dbReference type="NCBI Taxonomy" id="879212"/>
    <lineage>
        <taxon>Bacteria</taxon>
        <taxon>Pseudomonadati</taxon>
        <taxon>Thermodesulfobacteriota</taxon>
        <taxon>Desulfobacteria</taxon>
        <taxon>Desulfobacterales</taxon>
        <taxon>Desulfobacteraceae</taxon>
        <taxon>Desulfobacter</taxon>
    </lineage>
</organism>
<dbReference type="PANTHER" id="PTHR10629">
    <property type="entry name" value="CYTOSINE-SPECIFIC METHYLTRANSFERASE"/>
    <property type="match status" value="1"/>
</dbReference>
<dbReference type="GO" id="GO:0009307">
    <property type="term" value="P:DNA restriction-modification system"/>
    <property type="evidence" value="ECO:0007669"/>
    <property type="project" value="UniProtKB-KW"/>
</dbReference>
<feature type="active site" evidence="6">
    <location>
        <position position="114"/>
    </location>
</feature>
<dbReference type="Gene3D" id="3.40.50.150">
    <property type="entry name" value="Vaccinia Virus protein VP39"/>
    <property type="match status" value="1"/>
</dbReference>
<dbReference type="NCBIfam" id="TIGR00675">
    <property type="entry name" value="dcm"/>
    <property type="match status" value="1"/>
</dbReference>
<keyword evidence="2 6" id="KW-0808">Transferase</keyword>
<dbReference type="PANTHER" id="PTHR10629:SF52">
    <property type="entry name" value="DNA (CYTOSINE-5)-METHYLTRANSFERASE 1"/>
    <property type="match status" value="1"/>
</dbReference>
<evidence type="ECO:0000256" key="3">
    <source>
        <dbReference type="ARBA" id="ARBA00022691"/>
    </source>
</evidence>
<evidence type="ECO:0000256" key="8">
    <source>
        <dbReference type="RuleBase" id="RU000417"/>
    </source>
</evidence>
<keyword evidence="4" id="KW-0680">Restriction system</keyword>
<dbReference type="SUPFAM" id="SSF53335">
    <property type="entry name" value="S-adenosyl-L-methionine-dependent methyltransferases"/>
    <property type="match status" value="1"/>
</dbReference>
<sequence length="420" mass="47831">MYHSETTLNIDKSLIVKEDEATYHSRCSGALIKSPSRYRLIDLFSGAGGMSLGFSEAFGQPFQSVWANDFNQYCVETYNENFAKHCIAGDIVEILGQGKIQIPKADVVIGGPPCQGFSLLNKNRENDPRKEMWRPYLEVVEKSGASIFVMENVPQLLGTFEHGEIVGAAESLGFKVWQDKLIAADYGVPQTRIRAFIIGCRFADPSILFPPRKTHFNPNGNGKQLMLPFNREDYLSKPAPWKTVRDAIGDLPKPEGTEIRNIQPPLDLHFGRNPTELSRKRYRAIPKEGMNRFDLQRIAPELTPKCWIRKKSGGTDLFGRLWWDRPSVTIRTEFYKPEKGRYLHPDQHRPITHREAARFQSFPDSFKFLGSKIEIAKQIGNAVPPLLAARVADVVRLLLDKRYEQWTSSHEKNEAKLCRV</sequence>
<dbReference type="GO" id="GO:0003677">
    <property type="term" value="F:DNA binding"/>
    <property type="evidence" value="ECO:0007669"/>
    <property type="project" value="TreeGrafter"/>
</dbReference>
<evidence type="ECO:0000256" key="4">
    <source>
        <dbReference type="ARBA" id="ARBA00022747"/>
    </source>
</evidence>
<dbReference type="PROSITE" id="PS00094">
    <property type="entry name" value="C5_MTASE_1"/>
    <property type="match status" value="1"/>
</dbReference>
<evidence type="ECO:0000256" key="7">
    <source>
        <dbReference type="RuleBase" id="RU000416"/>
    </source>
</evidence>
<dbReference type="PRINTS" id="PR00105">
    <property type="entry name" value="C5METTRFRASE"/>
</dbReference>
<dbReference type="PROSITE" id="PS00095">
    <property type="entry name" value="C5_MTASE_2"/>
    <property type="match status" value="1"/>
</dbReference>
<comment type="similarity">
    <text evidence="6 7">Belongs to the class I-like SAM-binding methyltransferase superfamily. C5-methyltransferase family.</text>
</comment>
<evidence type="ECO:0000256" key="6">
    <source>
        <dbReference type="PROSITE-ProRule" id="PRU01016"/>
    </source>
</evidence>
<evidence type="ECO:0000313" key="9">
    <source>
        <dbReference type="EMBL" id="EIM62983.1"/>
    </source>
</evidence>
<dbReference type="InterPro" id="IPR031303">
    <property type="entry name" value="C5_meth_CS"/>
</dbReference>
<dbReference type="InterPro" id="IPR050390">
    <property type="entry name" value="C5-Methyltransferase"/>
</dbReference>
<reference evidence="9 10" key="2">
    <citation type="submission" date="2012-02" db="EMBL/GenBank/DDBJ databases">
        <title>Improved High-Quality Draft sequence of Desulfobacter postgatei 2ac9.</title>
        <authorList>
            <consortium name="US DOE Joint Genome Institute"/>
            <person name="Lucas S."/>
            <person name="Han J."/>
            <person name="Lapidus A."/>
            <person name="Cheng J.-F."/>
            <person name="Goodwin L."/>
            <person name="Pitluck S."/>
            <person name="Peters L."/>
            <person name="Ovchinnikova G."/>
            <person name="Held B."/>
            <person name="Detter J.C."/>
            <person name="Han C."/>
            <person name="Tapia R."/>
            <person name="Land M."/>
            <person name="Hauser L."/>
            <person name="Kyrpides N."/>
            <person name="Ivanova N."/>
            <person name="Pagani I."/>
            <person name="Orellana R."/>
            <person name="Lovley D."/>
            <person name="Woyke T."/>
        </authorList>
    </citation>
    <scope>NUCLEOTIDE SEQUENCE [LARGE SCALE GENOMIC DNA]</scope>
    <source>
        <strain evidence="9 10">2ac9</strain>
    </source>
</reference>
<dbReference type="Gene3D" id="3.90.120.10">
    <property type="entry name" value="DNA Methylase, subunit A, domain 2"/>
    <property type="match status" value="1"/>
</dbReference>
<dbReference type="OrthoDB" id="9813719at2"/>
<dbReference type="EC" id="2.1.1.37" evidence="8"/>
<keyword evidence="1 6" id="KW-0489">Methyltransferase</keyword>
<dbReference type="RefSeq" id="WP_004071834.1">
    <property type="nucleotide sequence ID" value="NZ_CM001488.1"/>
</dbReference>
<proteinExistence type="inferred from homology"/>
<dbReference type="Proteomes" id="UP000005778">
    <property type="component" value="Chromosome"/>
</dbReference>
<protein>
    <recommendedName>
        <fullName evidence="8">Cytosine-specific methyltransferase</fullName>
        <ecNumber evidence="8">2.1.1.37</ecNumber>
    </recommendedName>
</protein>
<dbReference type="eggNOG" id="COG0270">
    <property type="taxonomic scope" value="Bacteria"/>
</dbReference>
<dbReference type="GO" id="GO:0044027">
    <property type="term" value="P:negative regulation of gene expression via chromosomal CpG island methylation"/>
    <property type="evidence" value="ECO:0007669"/>
    <property type="project" value="TreeGrafter"/>
</dbReference>
<dbReference type="GO" id="GO:0032259">
    <property type="term" value="P:methylation"/>
    <property type="evidence" value="ECO:0007669"/>
    <property type="project" value="UniProtKB-KW"/>
</dbReference>
<dbReference type="Pfam" id="PF00145">
    <property type="entry name" value="DNA_methylase"/>
    <property type="match status" value="1"/>
</dbReference>
<gene>
    <name evidence="9" type="ORF">DespoDRAFT_01008</name>
</gene>
<evidence type="ECO:0000313" key="10">
    <source>
        <dbReference type="Proteomes" id="UP000005778"/>
    </source>
</evidence>
<accession>I5B0H0</accession>
<keyword evidence="10" id="KW-1185">Reference proteome</keyword>
<dbReference type="HOGENOM" id="CLU_006958_2_2_7"/>
<evidence type="ECO:0000256" key="1">
    <source>
        <dbReference type="ARBA" id="ARBA00022603"/>
    </source>
</evidence>
<evidence type="ECO:0000256" key="5">
    <source>
        <dbReference type="ARBA" id="ARBA00047422"/>
    </source>
</evidence>
<dbReference type="EMBL" id="CM001488">
    <property type="protein sequence ID" value="EIM62983.1"/>
    <property type="molecule type" value="Genomic_DNA"/>
</dbReference>
<dbReference type="InterPro" id="IPR029063">
    <property type="entry name" value="SAM-dependent_MTases_sf"/>
</dbReference>
<dbReference type="AlphaFoldDB" id="I5B0H0"/>
<dbReference type="STRING" id="879212.DespoDRAFT_01008"/>
<keyword evidence="3 6" id="KW-0949">S-adenosyl-L-methionine</keyword>
<evidence type="ECO:0000256" key="2">
    <source>
        <dbReference type="ARBA" id="ARBA00022679"/>
    </source>
</evidence>
<name>I5B0H0_9BACT</name>
<dbReference type="PROSITE" id="PS51679">
    <property type="entry name" value="SAM_MT_C5"/>
    <property type="match status" value="1"/>
</dbReference>
<reference evidence="9 10" key="1">
    <citation type="submission" date="2011-09" db="EMBL/GenBank/DDBJ databases">
        <authorList>
            <consortium name="US DOE Joint Genome Institute (JGI-PGF)"/>
            <person name="Lucas S."/>
            <person name="Han J."/>
            <person name="Lapidus A."/>
            <person name="Cheng J.-F."/>
            <person name="Goodwin L."/>
            <person name="Pitluck S."/>
            <person name="Peters L."/>
            <person name="Land M.L."/>
            <person name="Hauser L."/>
            <person name="Orellana R."/>
            <person name="Lovley D."/>
            <person name="Woyke T.J."/>
        </authorList>
    </citation>
    <scope>NUCLEOTIDE SEQUENCE [LARGE SCALE GENOMIC DNA]</scope>
    <source>
        <strain evidence="9 10">2ac9</strain>
    </source>
</reference>
<comment type="catalytic activity">
    <reaction evidence="5 8">
        <text>a 2'-deoxycytidine in DNA + S-adenosyl-L-methionine = a 5-methyl-2'-deoxycytidine in DNA + S-adenosyl-L-homocysteine + H(+)</text>
        <dbReference type="Rhea" id="RHEA:13681"/>
        <dbReference type="Rhea" id="RHEA-COMP:11369"/>
        <dbReference type="Rhea" id="RHEA-COMP:11370"/>
        <dbReference type="ChEBI" id="CHEBI:15378"/>
        <dbReference type="ChEBI" id="CHEBI:57856"/>
        <dbReference type="ChEBI" id="CHEBI:59789"/>
        <dbReference type="ChEBI" id="CHEBI:85452"/>
        <dbReference type="ChEBI" id="CHEBI:85454"/>
        <dbReference type="EC" id="2.1.1.37"/>
    </reaction>
</comment>
<dbReference type="GO" id="GO:0003886">
    <property type="term" value="F:DNA (cytosine-5-)-methyltransferase activity"/>
    <property type="evidence" value="ECO:0007669"/>
    <property type="project" value="UniProtKB-EC"/>
</dbReference>
<dbReference type="InterPro" id="IPR001525">
    <property type="entry name" value="C5_MeTfrase"/>
</dbReference>
<dbReference type="InterPro" id="IPR018117">
    <property type="entry name" value="C5_DNA_meth_AS"/>
</dbReference>